<proteinExistence type="predicted"/>
<name>I0YLF4_COCSC</name>
<dbReference type="KEGG" id="csl:COCSUDRAFT_59707"/>
<feature type="compositionally biased region" description="Polar residues" evidence="1">
    <location>
        <begin position="197"/>
        <end position="223"/>
    </location>
</feature>
<feature type="compositionally biased region" description="Low complexity" evidence="1">
    <location>
        <begin position="172"/>
        <end position="183"/>
    </location>
</feature>
<organism evidence="2 3">
    <name type="scientific">Coccomyxa subellipsoidea (strain C-169)</name>
    <name type="common">Green microalga</name>
    <dbReference type="NCBI Taxonomy" id="574566"/>
    <lineage>
        <taxon>Eukaryota</taxon>
        <taxon>Viridiplantae</taxon>
        <taxon>Chlorophyta</taxon>
        <taxon>core chlorophytes</taxon>
        <taxon>Trebouxiophyceae</taxon>
        <taxon>Trebouxiophyceae incertae sedis</taxon>
        <taxon>Coccomyxaceae</taxon>
        <taxon>Coccomyxa</taxon>
        <taxon>Coccomyxa subellipsoidea</taxon>
    </lineage>
</organism>
<protein>
    <submittedName>
        <fullName evidence="2">Uncharacterized protein</fullName>
    </submittedName>
</protein>
<evidence type="ECO:0000256" key="1">
    <source>
        <dbReference type="SAM" id="MobiDB-lite"/>
    </source>
</evidence>
<dbReference type="AlphaFoldDB" id="I0YLF4"/>
<dbReference type="EMBL" id="AGSI01000020">
    <property type="protein sequence ID" value="EIE19223.1"/>
    <property type="molecule type" value="Genomic_DNA"/>
</dbReference>
<reference evidence="2 3" key="1">
    <citation type="journal article" date="2012" name="Genome Biol.">
        <title>The genome of the polar eukaryotic microalga coccomyxa subellipsoidea reveals traits of cold adaptation.</title>
        <authorList>
            <person name="Blanc G."/>
            <person name="Agarkova I."/>
            <person name="Grimwood J."/>
            <person name="Kuo A."/>
            <person name="Brueggeman A."/>
            <person name="Dunigan D."/>
            <person name="Gurnon J."/>
            <person name="Ladunga I."/>
            <person name="Lindquist E."/>
            <person name="Lucas S."/>
            <person name="Pangilinan J."/>
            <person name="Proschold T."/>
            <person name="Salamov A."/>
            <person name="Schmutz J."/>
            <person name="Weeks D."/>
            <person name="Yamada T."/>
            <person name="Claverie J.M."/>
            <person name="Grigoriev I."/>
            <person name="Van Etten J."/>
            <person name="Lomsadze A."/>
            <person name="Borodovsky M."/>
        </authorList>
    </citation>
    <scope>NUCLEOTIDE SEQUENCE [LARGE SCALE GENOMIC DNA]</scope>
    <source>
        <strain evidence="2 3">C-169</strain>
    </source>
</reference>
<dbReference type="Proteomes" id="UP000007264">
    <property type="component" value="Unassembled WGS sequence"/>
</dbReference>
<evidence type="ECO:0000313" key="2">
    <source>
        <dbReference type="EMBL" id="EIE19223.1"/>
    </source>
</evidence>
<dbReference type="GeneID" id="17037153"/>
<feature type="region of interest" description="Disordered" evidence="1">
    <location>
        <begin position="102"/>
        <end position="149"/>
    </location>
</feature>
<keyword evidence="3" id="KW-1185">Reference proteome</keyword>
<evidence type="ECO:0000313" key="3">
    <source>
        <dbReference type="Proteomes" id="UP000007264"/>
    </source>
</evidence>
<gene>
    <name evidence="2" type="ORF">COCSUDRAFT_59707</name>
</gene>
<comment type="caution">
    <text evidence="2">The sequence shown here is derived from an EMBL/GenBank/DDBJ whole genome shotgun (WGS) entry which is preliminary data.</text>
</comment>
<feature type="region of interest" description="Disordered" evidence="1">
    <location>
        <begin position="170"/>
        <end position="226"/>
    </location>
</feature>
<accession>I0YLF4</accession>
<dbReference type="RefSeq" id="XP_005643767.1">
    <property type="nucleotide sequence ID" value="XM_005643710.1"/>
</dbReference>
<feature type="compositionally biased region" description="Low complexity" evidence="1">
    <location>
        <begin position="126"/>
        <end position="138"/>
    </location>
</feature>
<sequence length="391" mass="41381">MAAATKDKWADMDNEDDDLGPVGWVLEEIMAIKSKEEAEAAKKAVKEPVEDRKVEPETVLDIMIFFEQAERQAREEARMMEDVDALLELVVGETLGIEEVPTKAAKLPGDNSDKSCASPAGVLSQPPSTDGSPPSSGDCTPPTPARSSPAKTLDLLTAVKAAVHAHREQHCATSAGDSTASDSCQLRSRSRSRSRSLQVSLAGSQPSGQRQSGDLPSVPQSASPDAAELCRSLRRAQATLLATAWSGSARLPAELRQHSNVHARVSHSTCCMPSNAAAVAAAAQQRSAQCQKVAPEPACQSISVQAAAGSAARASVRAAMQSRAAFASRRAAPSDACPQPKKKKTLLQKIGGIGKAFVYSLCIYPRQWDGSVEYYSGAVHTTTTQSRTIMC</sequence>